<dbReference type="GO" id="GO:0005525">
    <property type="term" value="F:GTP binding"/>
    <property type="evidence" value="ECO:0007669"/>
    <property type="project" value="UniProtKB-KW"/>
</dbReference>
<dbReference type="Proteomes" id="UP000694540">
    <property type="component" value="Unplaced"/>
</dbReference>
<evidence type="ECO:0000256" key="8">
    <source>
        <dbReference type="ARBA" id="ARBA00023034"/>
    </source>
</evidence>
<keyword evidence="6" id="KW-0931">ER-Golgi transport</keyword>
<protein>
    <recommendedName>
        <fullName evidence="14">ADP-ribosylation factor</fullName>
    </recommendedName>
</protein>
<evidence type="ECO:0000256" key="1">
    <source>
        <dbReference type="ARBA" id="ARBA00004555"/>
    </source>
</evidence>
<dbReference type="GO" id="GO:0015031">
    <property type="term" value="P:protein transport"/>
    <property type="evidence" value="ECO:0007669"/>
    <property type="project" value="UniProtKB-KW"/>
</dbReference>
<dbReference type="PANTHER" id="PTHR11711">
    <property type="entry name" value="ADP RIBOSYLATION FACTOR-RELATED"/>
    <property type="match status" value="1"/>
</dbReference>
<dbReference type="Gene3D" id="3.40.50.300">
    <property type="entry name" value="P-loop containing nucleotide triphosphate hydrolases"/>
    <property type="match status" value="1"/>
</dbReference>
<dbReference type="InterPro" id="IPR027417">
    <property type="entry name" value="P-loop_NTPase"/>
</dbReference>
<dbReference type="GeneTree" id="ENSGT00940000163657"/>
<evidence type="ECO:0000256" key="10">
    <source>
        <dbReference type="ARBA" id="ARBA00023288"/>
    </source>
</evidence>
<feature type="binding site" evidence="11">
    <location>
        <begin position="19"/>
        <end position="22"/>
    </location>
    <ligand>
        <name>GTP</name>
        <dbReference type="ChEBI" id="CHEBI:37565"/>
    </ligand>
</feature>
<evidence type="ECO:0008006" key="14">
    <source>
        <dbReference type="Google" id="ProtNLM"/>
    </source>
</evidence>
<dbReference type="InterPro" id="IPR006689">
    <property type="entry name" value="Small_GTPase_ARF/SAR"/>
</dbReference>
<keyword evidence="9 11" id="KW-0342">GTP-binding</keyword>
<dbReference type="Ensembl" id="ENSCWAT00000002385.1">
    <property type="protein sequence ID" value="ENSCWAP00000002187.1"/>
    <property type="gene ID" value="ENSCWAG00000001774.1"/>
</dbReference>
<dbReference type="InterPro" id="IPR024156">
    <property type="entry name" value="Small_GTPase_ARF"/>
</dbReference>
<evidence type="ECO:0000313" key="12">
    <source>
        <dbReference type="Ensembl" id="ENSCWAP00000002187.1"/>
    </source>
</evidence>
<dbReference type="GO" id="GO:0016192">
    <property type="term" value="P:vesicle-mediated transport"/>
    <property type="evidence" value="ECO:0007669"/>
    <property type="project" value="UniProtKB-KW"/>
</dbReference>
<comment type="subcellular location">
    <subcellularLocation>
        <location evidence="1">Golgi apparatus</location>
    </subcellularLocation>
</comment>
<organism evidence="12 13">
    <name type="scientific">Catagonus wagneri</name>
    <name type="common">Chacoan peccary</name>
    <dbReference type="NCBI Taxonomy" id="51154"/>
    <lineage>
        <taxon>Eukaryota</taxon>
        <taxon>Metazoa</taxon>
        <taxon>Chordata</taxon>
        <taxon>Craniata</taxon>
        <taxon>Vertebrata</taxon>
        <taxon>Euteleostomi</taxon>
        <taxon>Mammalia</taxon>
        <taxon>Eutheria</taxon>
        <taxon>Laurasiatheria</taxon>
        <taxon>Artiodactyla</taxon>
        <taxon>Suina</taxon>
        <taxon>Tayassuidae</taxon>
        <taxon>Catagonus</taxon>
    </lineage>
</organism>
<proteinExistence type="inferred from homology"/>
<dbReference type="GO" id="GO:0005794">
    <property type="term" value="C:Golgi apparatus"/>
    <property type="evidence" value="ECO:0007669"/>
    <property type="project" value="UniProtKB-SubCell"/>
</dbReference>
<evidence type="ECO:0000256" key="4">
    <source>
        <dbReference type="ARBA" id="ARBA00022707"/>
    </source>
</evidence>
<reference evidence="12" key="2">
    <citation type="submission" date="2025-09" db="UniProtKB">
        <authorList>
            <consortium name="Ensembl"/>
        </authorList>
    </citation>
    <scope>IDENTIFICATION</scope>
</reference>
<dbReference type="GO" id="GO:0003924">
    <property type="term" value="F:GTPase activity"/>
    <property type="evidence" value="ECO:0007669"/>
    <property type="project" value="InterPro"/>
</dbReference>
<keyword evidence="7" id="KW-0653">Protein transport</keyword>
<dbReference type="SUPFAM" id="SSF52540">
    <property type="entry name" value="P-loop containing nucleoside triphosphate hydrolases"/>
    <property type="match status" value="1"/>
</dbReference>
<evidence type="ECO:0000256" key="5">
    <source>
        <dbReference type="ARBA" id="ARBA00022741"/>
    </source>
</evidence>
<keyword evidence="4" id="KW-0519">Myristate</keyword>
<name>A0A8C3VR00_9CETA</name>
<evidence type="ECO:0000256" key="7">
    <source>
        <dbReference type="ARBA" id="ARBA00022927"/>
    </source>
</evidence>
<evidence type="ECO:0000256" key="9">
    <source>
        <dbReference type="ARBA" id="ARBA00023134"/>
    </source>
</evidence>
<evidence type="ECO:0000256" key="11">
    <source>
        <dbReference type="PIRSR" id="PIRSR606689-1"/>
    </source>
</evidence>
<keyword evidence="5 11" id="KW-0547">Nucleotide-binding</keyword>
<reference evidence="12" key="1">
    <citation type="submission" date="2025-08" db="UniProtKB">
        <authorList>
            <consortium name="Ensembl"/>
        </authorList>
    </citation>
    <scope>IDENTIFICATION</scope>
</reference>
<keyword evidence="13" id="KW-1185">Reference proteome</keyword>
<accession>A0A8C3VR00</accession>
<comment type="similarity">
    <text evidence="2">Belongs to the small GTPase superfamily. Arf family.</text>
</comment>
<dbReference type="FunFam" id="3.40.50.300:FF:003500">
    <property type="entry name" value="ADP-ribosylation factor 1"/>
    <property type="match status" value="1"/>
</dbReference>
<evidence type="ECO:0000313" key="13">
    <source>
        <dbReference type="Proteomes" id="UP000694540"/>
    </source>
</evidence>
<keyword evidence="3" id="KW-0813">Transport</keyword>
<evidence type="ECO:0000256" key="2">
    <source>
        <dbReference type="ARBA" id="ARBA00010290"/>
    </source>
</evidence>
<dbReference type="AlphaFoldDB" id="A0A8C3VR00"/>
<evidence type="ECO:0000256" key="6">
    <source>
        <dbReference type="ARBA" id="ARBA00022892"/>
    </source>
</evidence>
<evidence type="ECO:0000256" key="3">
    <source>
        <dbReference type="ARBA" id="ARBA00022448"/>
    </source>
</evidence>
<keyword evidence="8" id="KW-0333">Golgi apparatus</keyword>
<sequence length="74" mass="8530">MGILAENELRDTVLLVFANKQDQPHVMNEAKITDKLGLYSLHHRNWHIQAACATSKNGLYKGLDWLSIQLWNQK</sequence>
<dbReference type="Pfam" id="PF00025">
    <property type="entry name" value="Arf"/>
    <property type="match status" value="1"/>
</dbReference>
<keyword evidence="10" id="KW-0449">Lipoprotein</keyword>